<keyword evidence="4 6" id="KW-0472">Membrane</keyword>
<feature type="transmembrane region" description="Helical" evidence="6">
    <location>
        <begin position="111"/>
        <end position="134"/>
    </location>
</feature>
<evidence type="ECO:0000313" key="7">
    <source>
        <dbReference type="EMBL" id="AKJ63767.1"/>
    </source>
</evidence>
<evidence type="ECO:0000256" key="2">
    <source>
        <dbReference type="ARBA" id="ARBA00022692"/>
    </source>
</evidence>
<dbReference type="GO" id="GO:0009403">
    <property type="term" value="P:toxin biosynthetic process"/>
    <property type="evidence" value="ECO:0007669"/>
    <property type="project" value="InterPro"/>
</dbReference>
<evidence type="ECO:0000256" key="5">
    <source>
        <dbReference type="SAM" id="MobiDB-lite"/>
    </source>
</evidence>
<dbReference type="EMBL" id="CP010904">
    <property type="protein sequence ID" value="AKJ63767.1"/>
    <property type="molecule type" value="Genomic_DNA"/>
</dbReference>
<dbReference type="Pfam" id="PF02674">
    <property type="entry name" value="Colicin_V"/>
    <property type="match status" value="1"/>
</dbReference>
<keyword evidence="3 6" id="KW-1133">Transmembrane helix</keyword>
<dbReference type="OrthoDB" id="4748at2"/>
<dbReference type="AlphaFoldDB" id="A0A0G3EEC1"/>
<feature type="compositionally biased region" description="Basic and acidic residues" evidence="5">
    <location>
        <begin position="179"/>
        <end position="188"/>
    </location>
</feature>
<dbReference type="STRING" id="1307763.L21SP4_00488"/>
<gene>
    <name evidence="7" type="ORF">L21SP4_00488</name>
</gene>
<evidence type="ECO:0000256" key="3">
    <source>
        <dbReference type="ARBA" id="ARBA00022989"/>
    </source>
</evidence>
<comment type="subcellular location">
    <subcellularLocation>
        <location evidence="1">Membrane</location>
        <topology evidence="1">Multi-pass membrane protein</topology>
    </subcellularLocation>
</comment>
<reference evidence="8" key="1">
    <citation type="submission" date="2015-02" db="EMBL/GenBank/DDBJ databases">
        <title>Description and complete genome sequence of the first cultured representative of the subdivision 5 of the Verrucomicrobia phylum.</title>
        <authorList>
            <person name="Spring S."/>
            <person name="Bunk B."/>
            <person name="Sproer C."/>
            <person name="Klenk H.-P."/>
        </authorList>
    </citation>
    <scope>NUCLEOTIDE SEQUENCE [LARGE SCALE GENOMIC DNA]</scope>
    <source>
        <strain evidence="8">L21-Fru-AB</strain>
    </source>
</reference>
<dbReference type="KEGG" id="vbl:L21SP4_00488"/>
<accession>A0A0G3EEC1</accession>
<dbReference type="InterPro" id="IPR003825">
    <property type="entry name" value="Colicin-V_CvpA"/>
</dbReference>
<evidence type="ECO:0000313" key="8">
    <source>
        <dbReference type="Proteomes" id="UP000035268"/>
    </source>
</evidence>
<evidence type="ECO:0000256" key="4">
    <source>
        <dbReference type="ARBA" id="ARBA00023136"/>
    </source>
</evidence>
<keyword evidence="8" id="KW-1185">Reference proteome</keyword>
<reference evidence="7 8" key="2">
    <citation type="journal article" date="2016" name="ISME J.">
        <title>Characterization of the first cultured representative of Verrucomicrobia subdivision 5 indicates the proposal of a novel phylum.</title>
        <authorList>
            <person name="Spring S."/>
            <person name="Bunk B."/>
            <person name="Sproer C."/>
            <person name="Schumann P."/>
            <person name="Rohde M."/>
            <person name="Tindall B.J."/>
            <person name="Klenk H.P."/>
        </authorList>
    </citation>
    <scope>NUCLEOTIDE SEQUENCE [LARGE SCALE GENOMIC DNA]</scope>
    <source>
        <strain evidence="7 8">L21-Fru-AB</strain>
    </source>
</reference>
<proteinExistence type="predicted"/>
<dbReference type="GO" id="GO:0016020">
    <property type="term" value="C:membrane"/>
    <property type="evidence" value="ECO:0007669"/>
    <property type="project" value="UniProtKB-SubCell"/>
</dbReference>
<feature type="transmembrane region" description="Helical" evidence="6">
    <location>
        <begin position="77"/>
        <end position="99"/>
    </location>
</feature>
<organism evidence="7 8">
    <name type="scientific">Kiritimatiella glycovorans</name>
    <dbReference type="NCBI Taxonomy" id="1307763"/>
    <lineage>
        <taxon>Bacteria</taxon>
        <taxon>Pseudomonadati</taxon>
        <taxon>Kiritimatiellota</taxon>
        <taxon>Kiritimatiellia</taxon>
        <taxon>Kiritimatiellales</taxon>
        <taxon>Kiritimatiellaceae</taxon>
        <taxon>Kiritimatiella</taxon>
    </lineage>
</organism>
<dbReference type="RefSeq" id="WP_052881167.1">
    <property type="nucleotide sequence ID" value="NZ_CP010904.1"/>
</dbReference>
<feature type="transmembrane region" description="Helical" evidence="6">
    <location>
        <begin position="37"/>
        <end position="57"/>
    </location>
</feature>
<name>A0A0G3EEC1_9BACT</name>
<evidence type="ECO:0008006" key="9">
    <source>
        <dbReference type="Google" id="ProtNLM"/>
    </source>
</evidence>
<keyword evidence="2 6" id="KW-0812">Transmembrane</keyword>
<feature type="transmembrane region" description="Helical" evidence="6">
    <location>
        <begin position="12"/>
        <end position="30"/>
    </location>
</feature>
<protein>
    <recommendedName>
        <fullName evidence="9">Colicin V production protein</fullName>
    </recommendedName>
</protein>
<evidence type="ECO:0000256" key="1">
    <source>
        <dbReference type="ARBA" id="ARBA00004141"/>
    </source>
</evidence>
<feature type="region of interest" description="Disordered" evidence="5">
    <location>
        <begin position="170"/>
        <end position="197"/>
    </location>
</feature>
<evidence type="ECO:0000256" key="6">
    <source>
        <dbReference type="SAM" id="Phobius"/>
    </source>
</evidence>
<dbReference type="Proteomes" id="UP000035268">
    <property type="component" value="Chromosome"/>
</dbReference>
<sequence length="197" mass="21440">MEHLSAVQTWNPVDIAFIALTAVCALRGIVRGLSGELAHLLGTITLVLLFIFGFNPAVDVLRDAYGFGPLASKTTAVVALLLINLGAFFLLQFICHALIRQGAHMIVDRFFGVFAGALRGAFIGVLLLFAAGFLEQEGARDAVCRESRTGRWVYSELHPLIEQYLPRAPLPPGCDAPEPAEKPARPAEEWEQVIDES</sequence>